<dbReference type="SUPFAM" id="SSF55874">
    <property type="entry name" value="ATPase domain of HSP90 chaperone/DNA topoisomerase II/histidine kinase"/>
    <property type="match status" value="1"/>
</dbReference>
<dbReference type="InterPro" id="IPR020568">
    <property type="entry name" value="Ribosomal_Su5_D2-typ_SF"/>
</dbReference>
<dbReference type="Gene3D" id="3.30.230.10">
    <property type="match status" value="1"/>
</dbReference>
<dbReference type="InterPro" id="IPR001241">
    <property type="entry name" value="Topo_IIA"/>
</dbReference>
<evidence type="ECO:0000256" key="2">
    <source>
        <dbReference type="ARBA" id="ARBA00010708"/>
    </source>
</evidence>
<reference evidence="13" key="1">
    <citation type="submission" date="2022-12" db="EMBL/GenBank/DDBJ databases">
        <title>Reference genome sequencing for broad-spectrum identification of bacterial and archaeal isolates by mass spectrometry.</title>
        <authorList>
            <person name="Sekiguchi Y."/>
            <person name="Tourlousse D.M."/>
        </authorList>
    </citation>
    <scope>NUCLEOTIDE SEQUENCE</scope>
    <source>
        <strain evidence="13">TSL-P1</strain>
    </source>
</reference>
<feature type="binding site" evidence="11">
    <location>
        <position position="502"/>
    </location>
    <ligand>
        <name>Mg(2+)</name>
        <dbReference type="ChEBI" id="CHEBI:18420"/>
        <label>2</label>
    </ligand>
</feature>
<dbReference type="SUPFAM" id="SSF56719">
    <property type="entry name" value="Type II DNA topoisomerase"/>
    <property type="match status" value="1"/>
</dbReference>
<dbReference type="InterPro" id="IPR014721">
    <property type="entry name" value="Ribsml_uS5_D2-typ_fold_subgr"/>
</dbReference>
<evidence type="ECO:0000313" key="13">
    <source>
        <dbReference type="EMBL" id="GLI52546.1"/>
    </source>
</evidence>
<comment type="miscellaneous">
    <text evidence="11">Few gyrases are as efficient as E.coli at forming negative supercoils. Not all organisms have 2 type II topoisomerases; in organisms with a single type II topoisomerase this enzyme also has to decatenate newly replicated chromosomes.</text>
</comment>
<dbReference type="PANTHER" id="PTHR45866">
    <property type="entry name" value="DNA GYRASE/TOPOISOMERASE SUBUNIT B"/>
    <property type="match status" value="1"/>
</dbReference>
<feature type="domain" description="Toprim" evidence="12">
    <location>
        <begin position="420"/>
        <end position="535"/>
    </location>
</feature>
<dbReference type="InterPro" id="IPR018522">
    <property type="entry name" value="TopoIIA_CS"/>
</dbReference>
<dbReference type="EMBL" id="BSDX01000001">
    <property type="protein sequence ID" value="GLI52546.1"/>
    <property type="molecule type" value="Genomic_DNA"/>
</dbReference>
<evidence type="ECO:0000256" key="10">
    <source>
        <dbReference type="ARBA" id="ARBA00023235"/>
    </source>
</evidence>
<dbReference type="GO" id="GO:0003677">
    <property type="term" value="F:DNA binding"/>
    <property type="evidence" value="ECO:0007669"/>
    <property type="project" value="UniProtKB-KW"/>
</dbReference>
<keyword evidence="5 11" id="KW-0547">Nucleotide-binding</keyword>
<dbReference type="InterPro" id="IPR002288">
    <property type="entry name" value="DNA_gyrase_B_C"/>
</dbReference>
<dbReference type="EC" id="5.6.2.2" evidence="11"/>
<dbReference type="Gene3D" id="3.40.50.670">
    <property type="match status" value="2"/>
</dbReference>
<feature type="binding site" evidence="11">
    <location>
        <position position="500"/>
    </location>
    <ligand>
        <name>Mg(2+)</name>
        <dbReference type="ChEBI" id="CHEBI:18420"/>
        <label>1</label>
        <note>catalytic</note>
    </ligand>
</feature>
<keyword evidence="6 11" id="KW-0067">ATP-binding</keyword>
<keyword evidence="7 11" id="KW-0460">Magnesium</keyword>
<dbReference type="PANTHER" id="PTHR45866:SF1">
    <property type="entry name" value="DNA GYRASE SUBUNIT B, MITOCHONDRIAL"/>
    <property type="match status" value="1"/>
</dbReference>
<dbReference type="PROSITE" id="PS00177">
    <property type="entry name" value="TOPOISOMERASE_II"/>
    <property type="match status" value="1"/>
</dbReference>
<dbReference type="Proteomes" id="UP001144297">
    <property type="component" value="Unassembled WGS sequence"/>
</dbReference>
<comment type="caution">
    <text evidence="13">The sequence shown here is derived from an EMBL/GenBank/DDBJ whole genome shotgun (WGS) entry which is preliminary data.</text>
</comment>
<dbReference type="GO" id="GO:0006265">
    <property type="term" value="P:DNA topological change"/>
    <property type="evidence" value="ECO:0007669"/>
    <property type="project" value="UniProtKB-UniRule"/>
</dbReference>
<dbReference type="GO" id="GO:0006261">
    <property type="term" value="P:DNA-templated DNA replication"/>
    <property type="evidence" value="ECO:0007669"/>
    <property type="project" value="UniProtKB-UniRule"/>
</dbReference>
<dbReference type="FunFam" id="3.40.50.670:FF:000007">
    <property type="entry name" value="DNA gyrase subunit B"/>
    <property type="match status" value="1"/>
</dbReference>
<dbReference type="FunFam" id="3.30.230.10:FF:000005">
    <property type="entry name" value="DNA gyrase subunit B"/>
    <property type="match status" value="1"/>
</dbReference>
<dbReference type="GO" id="GO:0003918">
    <property type="term" value="F:DNA topoisomerase type II (double strand cut, ATP-hydrolyzing) activity"/>
    <property type="evidence" value="ECO:0007669"/>
    <property type="project" value="UniProtKB-UniRule"/>
</dbReference>
<proteinExistence type="inferred from homology"/>
<evidence type="ECO:0000256" key="9">
    <source>
        <dbReference type="ARBA" id="ARBA00023125"/>
    </source>
</evidence>
<dbReference type="SUPFAM" id="SSF54211">
    <property type="entry name" value="Ribosomal protein S5 domain 2-like"/>
    <property type="match status" value="1"/>
</dbReference>
<evidence type="ECO:0000256" key="3">
    <source>
        <dbReference type="ARBA" id="ARBA00022490"/>
    </source>
</evidence>
<feature type="site" description="Interaction with DNA" evidence="11">
    <location>
        <position position="454"/>
    </location>
</feature>
<dbReference type="InterPro" id="IPR006171">
    <property type="entry name" value="TOPRIM_dom"/>
</dbReference>
<evidence type="ECO:0000256" key="8">
    <source>
        <dbReference type="ARBA" id="ARBA00023029"/>
    </source>
</evidence>
<dbReference type="CDD" id="cd00822">
    <property type="entry name" value="TopoII_Trans_DNA_gyrase"/>
    <property type="match status" value="1"/>
</dbReference>
<accession>A0A9W6LIV3</accession>
<comment type="subcellular location">
    <subcellularLocation>
        <location evidence="11">Cytoplasm</location>
    </subcellularLocation>
</comment>
<dbReference type="GO" id="GO:0005694">
    <property type="term" value="C:chromosome"/>
    <property type="evidence" value="ECO:0007669"/>
    <property type="project" value="InterPro"/>
</dbReference>
<feature type="site" description="Interaction with DNA" evidence="11">
    <location>
        <position position="451"/>
    </location>
</feature>
<dbReference type="Pfam" id="PF01751">
    <property type="entry name" value="Toprim"/>
    <property type="match status" value="1"/>
</dbReference>
<dbReference type="CDD" id="cd16928">
    <property type="entry name" value="HATPase_GyrB-like"/>
    <property type="match status" value="1"/>
</dbReference>
<dbReference type="InterPro" id="IPR034160">
    <property type="entry name" value="TOPRIM_GyrB"/>
</dbReference>
<keyword evidence="10 11" id="KW-0413">Isomerase</keyword>
<evidence type="ECO:0000256" key="5">
    <source>
        <dbReference type="ARBA" id="ARBA00022741"/>
    </source>
</evidence>
<dbReference type="GO" id="GO:0005737">
    <property type="term" value="C:cytoplasm"/>
    <property type="evidence" value="ECO:0007669"/>
    <property type="project" value="UniProtKB-SubCell"/>
</dbReference>
<evidence type="ECO:0000313" key="14">
    <source>
        <dbReference type="Proteomes" id="UP001144297"/>
    </source>
</evidence>
<dbReference type="InterPro" id="IPR011557">
    <property type="entry name" value="GyrB"/>
</dbReference>
<evidence type="ECO:0000259" key="12">
    <source>
        <dbReference type="PROSITE" id="PS50880"/>
    </source>
</evidence>
<evidence type="ECO:0000256" key="7">
    <source>
        <dbReference type="ARBA" id="ARBA00022842"/>
    </source>
</evidence>
<dbReference type="GO" id="GO:0005524">
    <property type="term" value="F:ATP binding"/>
    <property type="evidence" value="ECO:0007669"/>
    <property type="project" value="UniProtKB-UniRule"/>
</dbReference>
<dbReference type="InterPro" id="IPR003594">
    <property type="entry name" value="HATPase_dom"/>
</dbReference>
<dbReference type="GO" id="GO:0046872">
    <property type="term" value="F:metal ion binding"/>
    <property type="evidence" value="ECO:0007669"/>
    <property type="project" value="UniProtKB-KW"/>
</dbReference>
<dbReference type="PRINTS" id="PR01159">
    <property type="entry name" value="DNAGYRASEB"/>
</dbReference>
<protein>
    <recommendedName>
        <fullName evidence="11">DNA gyrase subunit B</fullName>
        <ecNumber evidence="11">5.6.2.2</ecNumber>
    </recommendedName>
</protein>
<dbReference type="NCBIfam" id="NF004189">
    <property type="entry name" value="PRK05644.1"/>
    <property type="match status" value="1"/>
</dbReference>
<keyword evidence="3 11" id="KW-0963">Cytoplasm</keyword>
<sequence length="746" mass="84902">MNKEESYKAEHIKILKGLEGVRTRPAMYIGSTGVEGLHHLVYEVVDNSVDEALAGFCNKIEVRLHTDGSCSVIDNGRGIPTEIHPDDPEKRTALEIVLTELHAGGKFESKAYKVSGGLHGVGLSVVNALSEWLEVEVQRDGKVVRQKYCRGIPVTGVEVIGQTEKTGTKIKFKADPEIFEVTEFSREILAHRFKELSYLNRGLKIILIDERDGYVEEFIKEGGIVSFVEDLNKGKKPLHPKPIYITGQKDRVIVEIAIQYNEGYSEEILTFVNNINTKEGGTHLVGFKSALTRTINSYAMLNGLLKEGKESLSGEDVREGIVGVISVKIPEPQFEGQTKMKLGNSEVKGIVETILNEKLSRWLEENPNYAKRIIEKAKDAARAREAAKKAKELTRRKGILEDTTLPGKLADCTEKDPSHAELFIVEGDSAGGSAKQARDRRSQAVLPLRGKILNVEKARIDKMLTSEEIKTLITAIGGGIGKEHFEPENVRYHKIILMTDADVDGAHIRTLLLTFFYRQMLPLIEKGYLYIAQPPLYRIKRGKWERYIQTEDEFHEFLMDIAVDEISFIEESELSTKKSFLKLLFEYGRILENFERKGFSPFYIENILETLQFQQDNQIVDLRDFETLQNIFEKIKLIQGIREDKNYIIRIKTEAVKTKSLWELYNKVMDAVKKGLTIQRYKGLGEMNPEQLWETTMDPEKRTLLQVTVEDAQRANEIFTILMGDEVEPRKEFIVRHALEVRNLDI</sequence>
<dbReference type="SMART" id="SM00433">
    <property type="entry name" value="TOP2c"/>
    <property type="match status" value="1"/>
</dbReference>
<evidence type="ECO:0000256" key="4">
    <source>
        <dbReference type="ARBA" id="ARBA00022723"/>
    </source>
</evidence>
<dbReference type="CDD" id="cd03366">
    <property type="entry name" value="TOPRIM_TopoIIA_GyrB"/>
    <property type="match status" value="1"/>
</dbReference>
<dbReference type="Gene3D" id="3.30.565.10">
    <property type="entry name" value="Histidine kinase-like ATPase, C-terminal domain"/>
    <property type="match status" value="1"/>
</dbReference>
<dbReference type="Pfam" id="PF00986">
    <property type="entry name" value="DNA_gyraseB_C"/>
    <property type="match status" value="1"/>
</dbReference>
<dbReference type="InterPro" id="IPR013506">
    <property type="entry name" value="Topo_IIA_bsu_dom2"/>
</dbReference>
<name>A0A9W6LIV3_9BACT</name>
<dbReference type="PROSITE" id="PS50880">
    <property type="entry name" value="TOPRIM"/>
    <property type="match status" value="1"/>
</dbReference>
<feature type="binding site" evidence="11">
    <location>
        <position position="426"/>
    </location>
    <ligand>
        <name>Mg(2+)</name>
        <dbReference type="ChEBI" id="CHEBI:18420"/>
        <label>1</label>
        <note>catalytic</note>
    </ligand>
</feature>
<keyword evidence="9" id="KW-0238">DNA-binding</keyword>
<organism evidence="13 14">
    <name type="scientific">Thermodesulfovibrio yellowstonii</name>
    <dbReference type="NCBI Taxonomy" id="28262"/>
    <lineage>
        <taxon>Bacteria</taxon>
        <taxon>Pseudomonadati</taxon>
        <taxon>Nitrospirota</taxon>
        <taxon>Thermodesulfovibrionia</taxon>
        <taxon>Thermodesulfovibrionales</taxon>
        <taxon>Thermodesulfovibrionaceae</taxon>
        <taxon>Thermodesulfovibrio</taxon>
    </lineage>
</organism>
<dbReference type="FunFam" id="3.30.565.10:FF:000002">
    <property type="entry name" value="DNA gyrase subunit B"/>
    <property type="match status" value="1"/>
</dbReference>
<dbReference type="NCBIfam" id="NF011501">
    <property type="entry name" value="PRK14939.1"/>
    <property type="match status" value="1"/>
</dbReference>
<dbReference type="Pfam" id="PF02518">
    <property type="entry name" value="HATPase_c"/>
    <property type="match status" value="1"/>
</dbReference>
<comment type="subunit">
    <text evidence="11">Heterotetramer, composed of two GyrA and two GyrB chains. In the heterotetramer, GyrA contains the active site tyrosine that forms a transient covalent intermediate with DNA, while GyrB binds cofactors and catalyzes ATP hydrolysis.</text>
</comment>
<dbReference type="NCBIfam" id="TIGR01059">
    <property type="entry name" value="gyrB"/>
    <property type="match status" value="1"/>
</dbReference>
<evidence type="ECO:0000256" key="6">
    <source>
        <dbReference type="ARBA" id="ARBA00022840"/>
    </source>
</evidence>
<dbReference type="AlphaFoldDB" id="A0A9W6LIV3"/>
<comment type="catalytic activity">
    <reaction evidence="1 11">
        <text>ATP-dependent breakage, passage and rejoining of double-stranded DNA.</text>
        <dbReference type="EC" id="5.6.2.2"/>
    </reaction>
</comment>
<keyword evidence="14" id="KW-1185">Reference proteome</keyword>
<dbReference type="InterPro" id="IPR013759">
    <property type="entry name" value="Topo_IIA_B_C"/>
</dbReference>
<dbReference type="Pfam" id="PF00204">
    <property type="entry name" value="DNA_gyraseB"/>
    <property type="match status" value="1"/>
</dbReference>
<comment type="similarity">
    <text evidence="2 11">Belongs to the type II topoisomerase GyrB family.</text>
</comment>
<evidence type="ECO:0000256" key="11">
    <source>
        <dbReference type="HAMAP-Rule" id="MF_01898"/>
    </source>
</evidence>
<comment type="function">
    <text evidence="11">A type II topoisomerase that negatively supercoils closed circular double-stranded (ds) DNA in an ATP-dependent manner to modulate DNA topology and maintain chromosomes in an underwound state. Negative supercoiling favors strand separation, and DNA replication, transcription, recombination and repair, all of which involve strand separation. Also able to catalyze the interconversion of other topological isomers of dsDNA rings, including catenanes and knotted rings. Type II topoisomerases break and join 2 DNA strands simultaneously in an ATP-dependent manner.</text>
</comment>
<dbReference type="SMART" id="SM00387">
    <property type="entry name" value="HATPase_c"/>
    <property type="match status" value="1"/>
</dbReference>
<keyword evidence="8 11" id="KW-0799">Topoisomerase</keyword>
<keyword evidence="4 11" id="KW-0479">Metal-binding</keyword>
<evidence type="ECO:0000256" key="1">
    <source>
        <dbReference type="ARBA" id="ARBA00000185"/>
    </source>
</evidence>
<dbReference type="InterPro" id="IPR000565">
    <property type="entry name" value="Topo_IIA_B"/>
</dbReference>
<dbReference type="InterPro" id="IPR036890">
    <property type="entry name" value="HATPase_C_sf"/>
</dbReference>
<dbReference type="HAMAP" id="MF_01898">
    <property type="entry name" value="GyrB"/>
    <property type="match status" value="1"/>
</dbReference>
<feature type="binding site" evidence="11">
    <location>
        <position position="500"/>
    </location>
    <ligand>
        <name>Mg(2+)</name>
        <dbReference type="ChEBI" id="CHEBI:18420"/>
        <label>2</label>
    </ligand>
</feature>
<gene>
    <name evidence="11 13" type="primary">gyrB</name>
    <name evidence="13" type="ORF">TISLANDTSLP1_02390</name>
</gene>
<dbReference type="InterPro" id="IPR013760">
    <property type="entry name" value="Topo_IIA-like_dom_sf"/>
</dbReference>
<comment type="cofactor">
    <cofactor evidence="11">
        <name>Mg(2+)</name>
        <dbReference type="ChEBI" id="CHEBI:18420"/>
    </cofactor>
    <cofactor evidence="11">
        <name>Mn(2+)</name>
        <dbReference type="ChEBI" id="CHEBI:29035"/>
    </cofactor>
    <cofactor evidence="11">
        <name>Ca(2+)</name>
        <dbReference type="ChEBI" id="CHEBI:29108"/>
    </cofactor>
    <text evidence="11">Binds two Mg(2+) per subunit. The magnesium ions form salt bridges with both the protein and the DNA. Can also accept other divalent metal cations, such as Mn(2+) or Ca(2+).</text>
</comment>
<dbReference type="PRINTS" id="PR00418">
    <property type="entry name" value="TPI2FAMILY"/>
</dbReference>